<keyword evidence="1" id="KW-0808">Transferase</keyword>
<dbReference type="GO" id="GO:0016757">
    <property type="term" value="F:glycosyltransferase activity"/>
    <property type="evidence" value="ECO:0007669"/>
    <property type="project" value="TreeGrafter"/>
</dbReference>
<proteinExistence type="predicted"/>
<accession>A0A6J4IJ85</accession>
<dbReference type="CDD" id="cd03801">
    <property type="entry name" value="GT4_PimA-like"/>
    <property type="match status" value="1"/>
</dbReference>
<sequence>MKIAVATPDTLTARMAGPGIRAWQIASALARHHDVQLVTTTLADLPDSPFPVRAVDDAGLAEVEQWCDVLVFQGWLVHKRPFLLQSEKVLVADVYDPLHLEQLEQGRDDGWRGRILAVQSATAVLNEQLLRGDYFLCASEKQRDFWLGQLSALGRVNPVTYDADETLRSLISVVPFGVPEAPPVRTRPAIKGVVPGIGPDDKVLLWGGGIYNWFDPLTLLHALDRLRRHRPDVRLFFMGLKHPNPDIPEMRMAVAARALSDRLGLTGTHAFFNEGWVEYDDRQNYLLDADIGVSTHLDHVETAFSFRTRVLDYLWASLPTVATGGDALADLIEARQIGLTVPAGDVEALEAALARILDDDELRAAMAVGAGALATELTWPKVLAPLVDFCRDPRRAPDLLEPALAAGFRHDLTEVKERWRGLAYDVQTAVDHLREGGPLLAARKAAGRVRRTAVTWRDRGPA</sequence>
<protein>
    <submittedName>
        <fullName evidence="1">Glycosyltransferase domain containing protein</fullName>
    </submittedName>
</protein>
<dbReference type="PANTHER" id="PTHR12526">
    <property type="entry name" value="GLYCOSYLTRANSFERASE"/>
    <property type="match status" value="1"/>
</dbReference>
<gene>
    <name evidence="1" type="ORF">AVDCRST_MAG10-2365</name>
</gene>
<dbReference type="Pfam" id="PF13692">
    <property type="entry name" value="Glyco_trans_1_4"/>
    <property type="match status" value="1"/>
</dbReference>
<organism evidence="1">
    <name type="scientific">uncultured Acidimicrobiales bacterium</name>
    <dbReference type="NCBI Taxonomy" id="310071"/>
    <lineage>
        <taxon>Bacteria</taxon>
        <taxon>Bacillati</taxon>
        <taxon>Actinomycetota</taxon>
        <taxon>Acidimicrobiia</taxon>
        <taxon>Acidimicrobiales</taxon>
        <taxon>environmental samples</taxon>
    </lineage>
</organism>
<dbReference type="EMBL" id="CADCTB010000145">
    <property type="protein sequence ID" value="CAA9253741.1"/>
    <property type="molecule type" value="Genomic_DNA"/>
</dbReference>
<name>A0A6J4IJ85_9ACTN</name>
<dbReference type="Gene3D" id="3.40.50.2000">
    <property type="entry name" value="Glycogen Phosphorylase B"/>
    <property type="match status" value="1"/>
</dbReference>
<dbReference type="SUPFAM" id="SSF53756">
    <property type="entry name" value="UDP-Glycosyltransferase/glycogen phosphorylase"/>
    <property type="match status" value="1"/>
</dbReference>
<reference evidence="1" key="1">
    <citation type="submission" date="2020-02" db="EMBL/GenBank/DDBJ databases">
        <authorList>
            <person name="Meier V. D."/>
        </authorList>
    </citation>
    <scope>NUCLEOTIDE SEQUENCE</scope>
    <source>
        <strain evidence="1">AVDCRST_MAG10</strain>
    </source>
</reference>
<dbReference type="PANTHER" id="PTHR12526:SF635">
    <property type="entry name" value="GLYCOSYL TRANSFERASE GROUP 1"/>
    <property type="match status" value="1"/>
</dbReference>
<dbReference type="AlphaFoldDB" id="A0A6J4IJ85"/>
<evidence type="ECO:0000313" key="1">
    <source>
        <dbReference type="EMBL" id="CAA9253741.1"/>
    </source>
</evidence>